<dbReference type="Gene3D" id="4.10.530.10">
    <property type="entry name" value="Gamma-fibrinogen Carboxyl Terminal Fragment, domain 2"/>
    <property type="match status" value="1"/>
</dbReference>
<organism evidence="2 3">
    <name type="scientific">Owenia fusiformis</name>
    <name type="common">Polychaete worm</name>
    <dbReference type="NCBI Taxonomy" id="6347"/>
    <lineage>
        <taxon>Eukaryota</taxon>
        <taxon>Metazoa</taxon>
        <taxon>Spiralia</taxon>
        <taxon>Lophotrochozoa</taxon>
        <taxon>Annelida</taxon>
        <taxon>Polychaeta</taxon>
        <taxon>Sedentaria</taxon>
        <taxon>Canalipalpata</taxon>
        <taxon>Sabellida</taxon>
        <taxon>Oweniida</taxon>
        <taxon>Oweniidae</taxon>
        <taxon>Owenia</taxon>
    </lineage>
</organism>
<dbReference type="InterPro" id="IPR036056">
    <property type="entry name" value="Fibrinogen-like_C"/>
</dbReference>
<dbReference type="PROSITE" id="PS51406">
    <property type="entry name" value="FIBRINOGEN_C_2"/>
    <property type="match status" value="1"/>
</dbReference>
<dbReference type="InterPro" id="IPR050373">
    <property type="entry name" value="Fibrinogen_C-term_domain"/>
</dbReference>
<proteinExistence type="predicted"/>
<dbReference type="AlphaFoldDB" id="A0A8S4NQF9"/>
<feature type="domain" description="Fibrinogen C-terminal" evidence="1">
    <location>
        <begin position="9"/>
        <end position="220"/>
    </location>
</feature>
<dbReference type="Gene3D" id="3.90.215.10">
    <property type="entry name" value="Gamma Fibrinogen, chain A, domain 1"/>
    <property type="match status" value="1"/>
</dbReference>
<evidence type="ECO:0000313" key="2">
    <source>
        <dbReference type="EMBL" id="CAH1783103.1"/>
    </source>
</evidence>
<dbReference type="OrthoDB" id="7841679at2759"/>
<dbReference type="Pfam" id="PF00147">
    <property type="entry name" value="Fibrinogen_C"/>
    <property type="match status" value="1"/>
</dbReference>
<accession>A0A8S4NQF9</accession>
<protein>
    <recommendedName>
        <fullName evidence="1">Fibrinogen C-terminal domain-containing protein</fullName>
    </recommendedName>
</protein>
<evidence type="ECO:0000313" key="3">
    <source>
        <dbReference type="Proteomes" id="UP000749559"/>
    </source>
</evidence>
<dbReference type="SUPFAM" id="SSF56496">
    <property type="entry name" value="Fibrinogen C-terminal domain-like"/>
    <property type="match status" value="1"/>
</dbReference>
<sequence length="259" mass="29636">MIYHLYVMVIESIYFADCVEAQSRWPVPGVKNLPTWPAGLSTPMQARCSQTKTKILEYYNFAESTFVRPWQDYKTGFINNPDATRSNYFIGLDKLHNITSTRSHSLSLAVESKINSGFPETKYKFEYNYIHVANEQEQYKITLGELLKVTCLSKLNTEACLTDQDYLLSESQSYDPLLGIRGMKFSANDMDNDASTTRHCAEEMGGVGWWFSDCAPCTNNATDIEPYFGNIHRLCLPQMMYMSCPHAYCNSVSIEMRIM</sequence>
<dbReference type="GO" id="GO:0005615">
    <property type="term" value="C:extracellular space"/>
    <property type="evidence" value="ECO:0007669"/>
    <property type="project" value="TreeGrafter"/>
</dbReference>
<dbReference type="SMART" id="SM00186">
    <property type="entry name" value="FBG"/>
    <property type="match status" value="1"/>
</dbReference>
<dbReference type="InterPro" id="IPR002181">
    <property type="entry name" value="Fibrinogen_a/b/g_C_dom"/>
</dbReference>
<dbReference type="PANTHER" id="PTHR19143:SF327">
    <property type="entry name" value="FI21813P1-RELATED"/>
    <property type="match status" value="1"/>
</dbReference>
<gene>
    <name evidence="2" type="ORF">OFUS_LOCUS9471</name>
</gene>
<dbReference type="InterPro" id="IPR014716">
    <property type="entry name" value="Fibrinogen_a/b/g_C_1"/>
</dbReference>
<evidence type="ECO:0000259" key="1">
    <source>
        <dbReference type="PROSITE" id="PS51406"/>
    </source>
</evidence>
<dbReference type="Proteomes" id="UP000749559">
    <property type="component" value="Unassembled WGS sequence"/>
</dbReference>
<dbReference type="PANTHER" id="PTHR19143">
    <property type="entry name" value="FIBRINOGEN/TENASCIN/ANGIOPOEITIN"/>
    <property type="match status" value="1"/>
</dbReference>
<keyword evidence="3" id="KW-1185">Reference proteome</keyword>
<reference evidence="2" key="1">
    <citation type="submission" date="2022-03" db="EMBL/GenBank/DDBJ databases">
        <authorList>
            <person name="Martin C."/>
        </authorList>
    </citation>
    <scope>NUCLEOTIDE SEQUENCE</scope>
</reference>
<dbReference type="EMBL" id="CAIIXF020000005">
    <property type="protein sequence ID" value="CAH1783103.1"/>
    <property type="molecule type" value="Genomic_DNA"/>
</dbReference>
<comment type="caution">
    <text evidence="2">The sequence shown here is derived from an EMBL/GenBank/DDBJ whole genome shotgun (WGS) entry which is preliminary data.</text>
</comment>
<name>A0A8S4NQF9_OWEFU</name>